<feature type="compositionally biased region" description="Low complexity" evidence="8">
    <location>
        <begin position="11"/>
        <end position="23"/>
    </location>
</feature>
<feature type="disulfide bond" evidence="7">
    <location>
        <begin position="1986"/>
        <end position="1996"/>
    </location>
</feature>
<dbReference type="SUPFAM" id="SSF49899">
    <property type="entry name" value="Concanavalin A-like lectins/glucanases"/>
    <property type="match status" value="16"/>
</dbReference>
<dbReference type="Gene3D" id="2.60.120.200">
    <property type="match status" value="15"/>
</dbReference>
<dbReference type="CDD" id="cd06263">
    <property type="entry name" value="MAM"/>
    <property type="match status" value="9"/>
</dbReference>
<dbReference type="HOGENOM" id="CLU_224655_0_0_1"/>
<dbReference type="SMART" id="SM00202">
    <property type="entry name" value="SR"/>
    <property type="match status" value="3"/>
</dbReference>
<dbReference type="GO" id="GO:0006508">
    <property type="term" value="P:proteolysis"/>
    <property type="evidence" value="ECO:0007669"/>
    <property type="project" value="UniProtKB-KW"/>
</dbReference>
<dbReference type="SMART" id="SM00192">
    <property type="entry name" value="LDLa"/>
    <property type="match status" value="6"/>
</dbReference>
<dbReference type="SUPFAM" id="SSF50494">
    <property type="entry name" value="Trypsin-like serine proteases"/>
    <property type="match status" value="1"/>
</dbReference>
<dbReference type="InterPro" id="IPR000998">
    <property type="entry name" value="MAM_dom"/>
</dbReference>
<dbReference type="InterPro" id="IPR043504">
    <property type="entry name" value="Peptidase_S1_PA_chymotrypsin"/>
</dbReference>
<dbReference type="Gene3D" id="4.10.400.10">
    <property type="entry name" value="Low-density Lipoprotein Receptor"/>
    <property type="match status" value="5"/>
</dbReference>
<dbReference type="PROSITE" id="PS50240">
    <property type="entry name" value="TRYPSIN_DOM"/>
    <property type="match status" value="1"/>
</dbReference>
<keyword evidence="2" id="KW-0378">Hydrolase</keyword>
<feature type="disulfide bond" evidence="6">
    <location>
        <begin position="2817"/>
        <end position="2829"/>
    </location>
</feature>
<feature type="disulfide bond" evidence="7">
    <location>
        <begin position="1734"/>
        <end position="1744"/>
    </location>
</feature>
<dbReference type="GO" id="GO:0004252">
    <property type="term" value="F:serine-type endopeptidase activity"/>
    <property type="evidence" value="ECO:0007669"/>
    <property type="project" value="InterPro"/>
</dbReference>
<keyword evidence="4 7" id="KW-1015">Disulfide bond</keyword>
<organism evidence="9">
    <name type="scientific">Magallana gigas</name>
    <name type="common">Pacific oyster</name>
    <name type="synonym">Crassostrea gigas</name>
    <dbReference type="NCBI Taxonomy" id="29159"/>
    <lineage>
        <taxon>Eukaryota</taxon>
        <taxon>Metazoa</taxon>
        <taxon>Spiralia</taxon>
        <taxon>Lophotrochozoa</taxon>
        <taxon>Mollusca</taxon>
        <taxon>Bivalvia</taxon>
        <taxon>Autobranchia</taxon>
        <taxon>Pteriomorphia</taxon>
        <taxon>Ostreida</taxon>
        <taxon>Ostreoidea</taxon>
        <taxon>Ostreidae</taxon>
        <taxon>Magallana</taxon>
    </lineage>
</organism>
<evidence type="ECO:0000256" key="3">
    <source>
        <dbReference type="ARBA" id="ARBA00022825"/>
    </source>
</evidence>
<name>K1Q6C7_MAGGI</name>
<dbReference type="PRINTS" id="PR00258">
    <property type="entry name" value="SPERACTRCPTR"/>
</dbReference>
<dbReference type="InterPro" id="IPR023415">
    <property type="entry name" value="LDLR_class-A_CS"/>
</dbReference>
<evidence type="ECO:0000313" key="9">
    <source>
        <dbReference type="EMBL" id="EKC24435.1"/>
    </source>
</evidence>
<dbReference type="InterPro" id="IPR013320">
    <property type="entry name" value="ConA-like_dom_sf"/>
</dbReference>
<evidence type="ECO:0000256" key="2">
    <source>
        <dbReference type="ARBA" id="ARBA00022801"/>
    </source>
</evidence>
<dbReference type="FunFam" id="3.10.250.10:FF:000011">
    <property type="entry name" value="Scavenger receptor class A member 5"/>
    <property type="match status" value="1"/>
</dbReference>
<dbReference type="SUPFAM" id="SSF57424">
    <property type="entry name" value="LDL receptor-like module"/>
    <property type="match status" value="4"/>
</dbReference>
<dbReference type="CDD" id="cd00117">
    <property type="entry name" value="TFP"/>
    <property type="match status" value="1"/>
</dbReference>
<feature type="disulfide bond" evidence="6">
    <location>
        <begin position="3204"/>
        <end position="3216"/>
    </location>
</feature>
<sequence length="3581" mass="395170">MTNDNFDWTRYSGSSPSSSTGPSYASDGSYYLYIETSSNNNNANAVLISKTLNTVAKCGCLLIFMPFSFDLVANGGCLRFDYHMYGTTINTLNVNVSTVENGTQRLWWRHGNQGNVWSNATVPLPRSSSLRILIEATAGSSLTGDIAIDNVNASPTECSGVSPFQMKCEFEYTNWENDRSCNLNQVYGIDNFDWTRRSGYTPSSNTGPSSASQGYYYMYIETTSKSYGQNAVLMSSELNTTNGGCLRFDYHMYGSTINTLNVNVSTVASGTQRLWWRYGSKGNNWLHGAVSLPQLASMRILIEATAGSSYTGDIAIDNTYTSTAGTGPSLAHAGRYFIYLEADYVSTGGNAVLSVKPYAIKNVPQCLVFYYSMYGSTMGSLRVNKISANNRTSILWQKQGDQGPAWNQAYVDLVNSDANTKITIEAIRGPGIYSDIAIDDAYLFDGNCNPSSCASHMDTSVNCTFDRTTCSYNNTDSQSSWSLSDTGSTGGELPMDHTSGKGTYMYYQNLQGNEGDSGTLESPSFSSPDNARFSFYYHMNGAMTGHLTVWAANSSGFILGDVLLQRQGEQGDQWYYFCTSLPSRETMSLHFKGTRGTLGNNHIAIDDVVIDNGDCPYGLKDGLCDFGQPAICSYSVNCTGCRQESPSYRWRRTSGPAPSLHTGPRGDSGRDSDPGGYYLNVDASYGNQGDTTAVSFPEFLVNSQALVLTFDYHMYGEDVGSLLMQVFDITSNTKRHLWTKSGSQWNSWASSCVSLSEFSGRTVEISFIAVRGPGPLGDIAIDNIQLSPSCPFSADPVSCDFESLCKYQTVNTSKSCQSSTLSWRKVQPARDGGRVYQDQTLQSRYGHFWIVENQDSSLRNQSTGGQGGDQALLVSPTMSLRGDSSLSLYFQKANQTKLTIGYFLASELKFNPRLPGVVELSDSFSGYETLWSTLNPAPVWTQACIDVGHTIDNVVLVFILECSSLSQDCYAAIDDVSVNITHKCSVPFLETGCTFNLTDQCRETISSQGTCNLFGPEFLWTHSSTLFSQPPGMPYPGDFVYASSVFGKPGDKTTMDLPPFNAMKDSSLTFNVYHYGKSYLHVTADIKLSNGGHSVQVNYVSYFSVGWNKVCLDLEEGEASGVSFTTLRSQEPFSLVAVDDILYNEQPCPVVSVNCTFDEDLCGYTADSDWSLERRANSSTNGSYAMAQRAMYYSTVTSVLVSPLVTGVGNSSCVQLEMMKSTSDRDAFKIILMDLQTGMNITTYSGYTYARQWRWMNVPSNFSAYYIIMTVSYYAYNTYAGIDNIRVTPDFCPPIECDADEFLCGNGVVCYPASKKCDGSLDCEDASDEIECGEPSVDCDFNRVHICGYSGSNSRWYPYVDHTKMLVPSNQSGGAVALFHAPFSLALLNTPPINITQDSCFTFYTMAEYSRYIPSLLRVVRNESNTLSSLASFDTNIKNFWIRRSVNVSQGEFGLLFEFSRLFSTSLGDVDSIIIDDVQLRDGYCTKQDQFLVSGSNGTTLNRTLVSPSVFAPGYSCLSLDVAKFHLHPYSASFLNVSAYQPYNRYSLVVNDFGLLNSSWKHYELTVQTYYYPYNLSLQISATTFQAYIAVDNVKNVPGYCQSVVSDLYSNECSQYLLGYNVSDFINYYCSFLPNESCREVAFNISEDIIPTPTYSPPSSTSRPMISGVRFRAGSGTRKSGVVELQYNGVWLPICNRYFYDYNADILCKELGFGGGNKGTSVNGTYSQSYTLSCYYNQLGLDGCSVYVENYCYTYSNISCYSSSVVLRYGGHSNVTSSEFTSPRKGSVRFLFKMTNQLTSTFKVHVLTEASSQVTDFSGYIPNVWLSRCMDLPSEQSMRLAFEGRLFAYDALYLDNVTVANQPCEGFPNMPCTFEDPSTCPFSIDCPQKPSSFSWKLSKSMVTYSRPGSSGSKTNVRLVGGTSPNNGRVEVFYSGVWGTVCDDSWDYRDAGVICVMLGYPRENAIAYSSAYFGAGTGQIWLDNLACTGTETDIADCPYINWGSHNCGHYEDAGVACSEVIMVANGSRGVAGQEATFTLPLNTSSGDILRVLLMVTQGSCDSHSVLQIKQSNAHSSSLLWTSQRNDQDSWHWLCLPLLDNIDGQLEFKAIHGMSFTNDIAIDTIYVSKEKCPHAATCSFEVENDCGYLLESSSSQFQWTWGRMEGNTTVRDPTRGLSGHYMYTQSCRNSQLAREGATSSLVSRQFLISSSMHLTFYYLLSGADSGVLSMSLKSDSNSATSRVFSRSGDRGFNWYKACVDIPSSENNVSLVVTASQGQSCNQTFAVDNIVMDEGACPYPLVDEMCDFENPDMCRYQSNCTIGSKFQWARGSGETPSRDTGPYHDGSGNPLGHYMFVEASDGLPGHMTYLWFPPLETSQNSSLQFKYHMYGDQIGKLSVLAVDSTGSLSELWSKTGSQWQYWHKACINIPEHSQFVPYFVAEKGNGHRSDIALDDIVLLDSECSEEASLSCEFEDEFLCGYMNSSLTPWTWVHYSDTSYRSAVPNKTGHYMKSSSGDPAILMSPSFTLDGSKSCVQFSFFSDNGASNASMLIQLWEESEQATMRTVWNRTRDSDGYWQNGQFQLHIPAGNFRLAFLGESIEDGFLAVDNITLIQGECPKLACPDGFFSCSEQCILNAYVCDKIPHCTNEEDETLHCVRSISCDFEDSYHCGYINDTSNSTPLQWLQSMVVGYTLVTDHTHQSTNTSTQGYFLAFQTTYGSPGGILNAPRENTTSQSCLKFFTFGNRDLSVLIRRNGNLSQVSVPAINSSTVWRPVQIPIQAGVLQVQFYWPYVYTTSSNPKYAGIDDVTLMNGTCPPIECPASMFTCGTTSCLPVEYRCNRRIDCENGEDELGCPFNITCDFESNNWCGYSDFTRFGRRQGNFFHLPYADHTTQTLEGHYMYFSSEFGETANITSPTEYLQDGCLSFYYNMEGGPSAQLTVYVNTDGKSELRFIKDGVGVRRDEWVQGQIPITGGRIYVEFAAYGTEYFSKPGVVALDDVRYVEGESCPEKACLSSEFACNDTGTCIPGYLIRDGLADCDDSSDEHAGNVSVSLVRLVGGVDPSYGRLEIMDASGIYKSVCEYGWRHERESQVVCRELGYSQAVRTYNRSEYGLTSQRLYHGLQYFCGGSESSLALCSRTTRYSCVYGSKYSNEAQVSIACSNTECMYGERPCQLGDSNTTCLADQYWCDGNVDCPGAQDEENCGQCKEDEFECQNHECVPLSGRCDSISQCTDGSDEFRCVRPSTDTAGEVKVWKDGGWRTLCYNLITSQTAEYLCSVTGRGPIISYSQGRYMFGGYQALPTTDTSSLIPHHELQPVYACSALSLQCGSIECGVPSLMPQTQNMVIFGREAQNGEYPWQISLWYSGRHICGGSIIDPQWVLTAAHCVDFGSAYSFSVRMGNVDKNQFNVDGQGDSGGPLVCQDENGRWKLLGVTSRGSSGCVLADYRPAMYQGVPNALGWITSITAIAISCHVCNSNADAACGETLSGDFSKACASNGIGCRNAVIEDQFYGNLVVRSCYNNTYHNHTKLFGNFTRDTCTESRDLLECICDTDNCNGATFPWQPISSTLALVVGLSIASKLFH</sequence>
<dbReference type="InterPro" id="IPR036772">
    <property type="entry name" value="SRCR-like_dom_sf"/>
</dbReference>
<dbReference type="InterPro" id="IPR001254">
    <property type="entry name" value="Trypsin_dom"/>
</dbReference>
<dbReference type="PROSITE" id="PS50060">
    <property type="entry name" value="MAM_2"/>
    <property type="match status" value="14"/>
</dbReference>
<comment type="caution">
    <text evidence="7">Lacks conserved residue(s) required for the propagation of feature annotation.</text>
</comment>
<dbReference type="Pfam" id="PF00530">
    <property type="entry name" value="SRCR"/>
    <property type="match status" value="3"/>
</dbReference>
<evidence type="ECO:0000256" key="1">
    <source>
        <dbReference type="ARBA" id="ARBA00022670"/>
    </source>
</evidence>
<feature type="region of interest" description="Disordered" evidence="8">
    <location>
        <begin position="647"/>
        <end position="673"/>
    </location>
</feature>
<evidence type="ECO:0000256" key="6">
    <source>
        <dbReference type="PROSITE-ProRule" id="PRU00124"/>
    </source>
</evidence>
<dbReference type="InterPro" id="IPR018114">
    <property type="entry name" value="TRYPSIN_HIS"/>
</dbReference>
<dbReference type="Pfam" id="PF00629">
    <property type="entry name" value="MAM"/>
    <property type="match status" value="12"/>
</dbReference>
<feature type="disulfide bond" evidence="7">
    <location>
        <begin position="3078"/>
        <end position="3142"/>
    </location>
</feature>
<keyword evidence="5" id="KW-0325">Glycoprotein</keyword>
<dbReference type="Gene3D" id="2.40.10.10">
    <property type="entry name" value="Trypsin-like serine proteases"/>
    <property type="match status" value="2"/>
</dbReference>
<dbReference type="CDD" id="cd00112">
    <property type="entry name" value="LDLa"/>
    <property type="match status" value="6"/>
</dbReference>
<dbReference type="InterPro" id="IPR009003">
    <property type="entry name" value="Peptidase_S1_PA"/>
</dbReference>
<dbReference type="InterPro" id="IPR002172">
    <property type="entry name" value="LDrepeatLR_classA_rpt"/>
</dbReference>
<reference evidence="9" key="1">
    <citation type="journal article" date="2012" name="Nature">
        <title>The oyster genome reveals stress adaptation and complexity of shell formation.</title>
        <authorList>
            <person name="Zhang G."/>
            <person name="Fang X."/>
            <person name="Guo X."/>
            <person name="Li L."/>
            <person name="Luo R."/>
            <person name="Xu F."/>
            <person name="Yang P."/>
            <person name="Zhang L."/>
            <person name="Wang X."/>
            <person name="Qi H."/>
            <person name="Xiong Z."/>
            <person name="Que H."/>
            <person name="Xie Y."/>
            <person name="Holland P.W."/>
            <person name="Paps J."/>
            <person name="Zhu Y."/>
            <person name="Wu F."/>
            <person name="Chen Y."/>
            <person name="Wang J."/>
            <person name="Peng C."/>
            <person name="Meng J."/>
            <person name="Yang L."/>
            <person name="Liu J."/>
            <person name="Wen B."/>
            <person name="Zhang N."/>
            <person name="Huang Z."/>
            <person name="Zhu Q."/>
            <person name="Feng Y."/>
            <person name="Mount A."/>
            <person name="Hedgecock D."/>
            <person name="Xu Z."/>
            <person name="Liu Y."/>
            <person name="Domazet-Loso T."/>
            <person name="Du Y."/>
            <person name="Sun X."/>
            <person name="Zhang S."/>
            <person name="Liu B."/>
            <person name="Cheng P."/>
            <person name="Jiang X."/>
            <person name="Li J."/>
            <person name="Fan D."/>
            <person name="Wang W."/>
            <person name="Fu W."/>
            <person name="Wang T."/>
            <person name="Wang B."/>
            <person name="Zhang J."/>
            <person name="Peng Z."/>
            <person name="Li Y."/>
            <person name="Li N."/>
            <person name="Wang J."/>
            <person name="Chen M."/>
            <person name="He Y."/>
            <person name="Tan F."/>
            <person name="Song X."/>
            <person name="Zheng Q."/>
            <person name="Huang R."/>
            <person name="Yang H."/>
            <person name="Du X."/>
            <person name="Chen L."/>
            <person name="Yang M."/>
            <person name="Gaffney P.M."/>
            <person name="Wang S."/>
            <person name="Luo L."/>
            <person name="She Z."/>
            <person name="Ming Y."/>
            <person name="Huang W."/>
            <person name="Zhang S."/>
            <person name="Huang B."/>
            <person name="Zhang Y."/>
            <person name="Qu T."/>
            <person name="Ni P."/>
            <person name="Miao G."/>
            <person name="Wang J."/>
            <person name="Wang Q."/>
            <person name="Steinberg C.E."/>
            <person name="Wang H."/>
            <person name="Li N."/>
            <person name="Qian L."/>
            <person name="Zhang G."/>
            <person name="Li Y."/>
            <person name="Yang H."/>
            <person name="Liu X."/>
            <person name="Wang J."/>
            <person name="Yin Y."/>
            <person name="Wang J."/>
        </authorList>
    </citation>
    <scope>NUCLEOTIDE SEQUENCE [LARGE SCALE GENOMIC DNA]</scope>
    <source>
        <strain evidence="9">05x7-T-G4-1.051#20</strain>
    </source>
</reference>
<dbReference type="InterPro" id="IPR001190">
    <property type="entry name" value="SRCR"/>
</dbReference>
<dbReference type="Gene3D" id="3.10.250.10">
    <property type="entry name" value="SRCR-like domain"/>
    <property type="match status" value="3"/>
</dbReference>
<feature type="disulfide bond" evidence="6">
    <location>
        <begin position="1317"/>
        <end position="1332"/>
    </location>
</feature>
<dbReference type="PRINTS" id="PR00261">
    <property type="entry name" value="LDLRECEPTOR"/>
</dbReference>
<dbReference type="EMBL" id="JH815810">
    <property type="protein sequence ID" value="EKC24435.1"/>
    <property type="molecule type" value="Genomic_DNA"/>
</dbReference>
<proteinExistence type="predicted"/>
<dbReference type="PANTHER" id="PTHR23282">
    <property type="entry name" value="APICAL ENDOSOMAL GLYCOPROTEIN PRECURSOR"/>
    <property type="match status" value="1"/>
</dbReference>
<dbReference type="GO" id="GO:0016020">
    <property type="term" value="C:membrane"/>
    <property type="evidence" value="ECO:0007669"/>
    <property type="project" value="InterPro"/>
</dbReference>
<feature type="disulfide bond" evidence="6">
    <location>
        <begin position="2836"/>
        <end position="2851"/>
    </location>
</feature>
<evidence type="ECO:0000256" key="4">
    <source>
        <dbReference type="ARBA" id="ARBA00023157"/>
    </source>
</evidence>
<keyword evidence="1" id="KW-0645">Protease</keyword>
<dbReference type="SMART" id="SM00020">
    <property type="entry name" value="Tryp_SPc"/>
    <property type="match status" value="1"/>
</dbReference>
<accession>K1Q6C7</accession>
<dbReference type="SMART" id="SM00137">
    <property type="entry name" value="MAM"/>
    <property type="match status" value="9"/>
</dbReference>
<feature type="disulfide bond" evidence="6">
    <location>
        <begin position="3211"/>
        <end position="3229"/>
    </location>
</feature>
<dbReference type="PROSITE" id="PS01209">
    <property type="entry name" value="LDLRA_1"/>
    <property type="match status" value="2"/>
</dbReference>
<dbReference type="PROSITE" id="PS50287">
    <property type="entry name" value="SRCR_2"/>
    <property type="match status" value="4"/>
</dbReference>
<evidence type="ECO:0008006" key="10">
    <source>
        <dbReference type="Google" id="ProtNLM"/>
    </source>
</evidence>
<feature type="disulfide bond" evidence="6">
    <location>
        <begin position="3223"/>
        <end position="3238"/>
    </location>
</feature>
<feature type="disulfide bond" evidence="7">
    <location>
        <begin position="3124"/>
        <end position="3134"/>
    </location>
</feature>
<feature type="disulfide bond" evidence="6">
    <location>
        <begin position="2824"/>
        <end position="2842"/>
    </location>
</feature>
<evidence type="ECO:0000256" key="7">
    <source>
        <dbReference type="PROSITE-ProRule" id="PRU00196"/>
    </source>
</evidence>
<dbReference type="InParanoid" id="K1Q6C7"/>
<dbReference type="PROSITE" id="PS50068">
    <property type="entry name" value="LDLRA_2"/>
    <property type="match status" value="6"/>
</dbReference>
<dbReference type="PROSITE" id="PS00420">
    <property type="entry name" value="SRCR_1"/>
    <property type="match status" value="1"/>
</dbReference>
<dbReference type="Pfam" id="PF00057">
    <property type="entry name" value="Ldl_recept_a"/>
    <property type="match status" value="4"/>
</dbReference>
<dbReference type="PROSITE" id="PS00134">
    <property type="entry name" value="TRYPSIN_HIS"/>
    <property type="match status" value="1"/>
</dbReference>
<feature type="region of interest" description="Disordered" evidence="8">
    <location>
        <begin position="1"/>
        <end position="23"/>
    </location>
</feature>
<dbReference type="PANTHER" id="PTHR23282:SF142">
    <property type="entry name" value="MAM DOMAIN-CONTAINING PROTEIN"/>
    <property type="match status" value="1"/>
</dbReference>
<gene>
    <name evidence="9" type="ORF">CGI_10016401</name>
</gene>
<evidence type="ECO:0000256" key="8">
    <source>
        <dbReference type="SAM" id="MobiDB-lite"/>
    </source>
</evidence>
<feature type="disulfide bond" evidence="6">
    <location>
        <begin position="3186"/>
        <end position="3201"/>
    </location>
</feature>
<evidence type="ECO:0000256" key="5">
    <source>
        <dbReference type="ARBA" id="ARBA00023180"/>
    </source>
</evidence>
<dbReference type="SUPFAM" id="SSF56487">
    <property type="entry name" value="SRCR-like"/>
    <property type="match status" value="4"/>
</dbReference>
<dbReference type="InterPro" id="IPR051560">
    <property type="entry name" value="MAM_domain-containing"/>
</dbReference>
<dbReference type="Pfam" id="PF00089">
    <property type="entry name" value="Trypsin"/>
    <property type="match status" value="1"/>
</dbReference>
<protein>
    <recommendedName>
        <fullName evidence="10">MAM and LDL-receptor class A domain-containing protein 2</fullName>
    </recommendedName>
</protein>
<keyword evidence="3" id="KW-0720">Serine protease</keyword>
<dbReference type="InterPro" id="IPR036055">
    <property type="entry name" value="LDL_receptor-like_sf"/>
</dbReference>